<accession>A0A511HDA8</accession>
<evidence type="ECO:0000313" key="2">
    <source>
        <dbReference type="EMBL" id="GEL71523.1"/>
    </source>
</evidence>
<organism evidence="2 3">
    <name type="scientific">Myxococcus virescens</name>
    <dbReference type="NCBI Taxonomy" id="83456"/>
    <lineage>
        <taxon>Bacteria</taxon>
        <taxon>Pseudomonadati</taxon>
        <taxon>Myxococcota</taxon>
        <taxon>Myxococcia</taxon>
        <taxon>Myxococcales</taxon>
        <taxon>Cystobacterineae</taxon>
        <taxon>Myxococcaceae</taxon>
        <taxon>Myxococcus</taxon>
    </lineage>
</organism>
<dbReference type="AlphaFoldDB" id="A0A511HDA8"/>
<proteinExistence type="predicted"/>
<protein>
    <submittedName>
        <fullName evidence="2">Uncharacterized protein</fullName>
    </submittedName>
</protein>
<sequence>MFALRRTMRAIALAAGQAEDQQLTQVRHPEAMPVTRLHVGKLPTRAPSGWRGSAHPDIPRAAGAGKDSLEVMGVRG</sequence>
<evidence type="ECO:0000313" key="3">
    <source>
        <dbReference type="Proteomes" id="UP000321224"/>
    </source>
</evidence>
<reference evidence="2 3" key="1">
    <citation type="submission" date="2019-07" db="EMBL/GenBank/DDBJ databases">
        <title>Whole genome shotgun sequence of Myxococcus virescens NBRC 100334.</title>
        <authorList>
            <person name="Hosoyama A."/>
            <person name="Uohara A."/>
            <person name="Ohji S."/>
            <person name="Ichikawa N."/>
        </authorList>
    </citation>
    <scope>NUCLEOTIDE SEQUENCE [LARGE SCALE GENOMIC DNA]</scope>
    <source>
        <strain evidence="2 3">NBRC 100334</strain>
    </source>
</reference>
<feature type="region of interest" description="Disordered" evidence="1">
    <location>
        <begin position="42"/>
        <end position="76"/>
    </location>
</feature>
<dbReference type="EMBL" id="BJVY01000016">
    <property type="protein sequence ID" value="GEL71523.1"/>
    <property type="molecule type" value="Genomic_DNA"/>
</dbReference>
<gene>
    <name evidence="2" type="ORF">MVI01_33070</name>
</gene>
<comment type="caution">
    <text evidence="2">The sequence shown here is derived from an EMBL/GenBank/DDBJ whole genome shotgun (WGS) entry which is preliminary data.</text>
</comment>
<dbReference type="Proteomes" id="UP000321224">
    <property type="component" value="Unassembled WGS sequence"/>
</dbReference>
<evidence type="ECO:0000256" key="1">
    <source>
        <dbReference type="SAM" id="MobiDB-lite"/>
    </source>
</evidence>
<name>A0A511HDA8_9BACT</name>